<dbReference type="Gene3D" id="3.40.50.720">
    <property type="entry name" value="NAD(P)-binding Rossmann-like Domain"/>
    <property type="match status" value="2"/>
</dbReference>
<organism evidence="7 8">
    <name type="scientific">Thalassococcus profundi</name>
    <dbReference type="NCBI Taxonomy" id="2282382"/>
    <lineage>
        <taxon>Bacteria</taxon>
        <taxon>Pseudomonadati</taxon>
        <taxon>Pseudomonadota</taxon>
        <taxon>Alphaproteobacteria</taxon>
        <taxon>Rhodobacterales</taxon>
        <taxon>Roseobacteraceae</taxon>
        <taxon>Thalassococcus</taxon>
    </lineage>
</organism>
<evidence type="ECO:0000259" key="6">
    <source>
        <dbReference type="Pfam" id="PF02826"/>
    </source>
</evidence>
<feature type="domain" description="D-isomer specific 2-hydroxyacid dehydrogenase catalytic" evidence="5">
    <location>
        <begin position="26"/>
        <end position="307"/>
    </location>
</feature>
<dbReference type="InterPro" id="IPR050418">
    <property type="entry name" value="D-iso_2-hydroxyacid_DH_PdxB"/>
</dbReference>
<dbReference type="Pfam" id="PF00389">
    <property type="entry name" value="2-Hacid_dh"/>
    <property type="match status" value="1"/>
</dbReference>
<dbReference type="OrthoDB" id="9793626at2"/>
<evidence type="ECO:0000259" key="5">
    <source>
        <dbReference type="Pfam" id="PF00389"/>
    </source>
</evidence>
<evidence type="ECO:0000256" key="4">
    <source>
        <dbReference type="RuleBase" id="RU003719"/>
    </source>
</evidence>
<sequence length="317" mass="32862">MTARPTIHLLEHIHPDARALLAQEAEVLSEDVPFPSACDAVIVRARRIAAEDIAACPNLKVIGKHGAGLDAIGTDAAAQRGIAVLSTPGANAESVADLAVGFALALLRNIHAISLATKAGGRLSADQTQGYELSELRIGIFGIGATGRATARRLIDGFGAKVHAFDPGIPEDSWPPEIARAATLPDLLERTQMLFLHAPLLPSTRGCIDAAALRSMPRGAFLVNCARGGIVDEAALAEALASGQIAGAASDVFAQEPPSPDNPLFASLGFLATPHIGGATTGALRRVGLSIVRQVLDRLRSGGTPAHPIQPKTIEEI</sequence>
<comment type="caution">
    <text evidence="7">The sequence shown here is derived from an EMBL/GenBank/DDBJ whole genome shotgun (WGS) entry which is preliminary data.</text>
</comment>
<name>A0A369TKJ5_9RHOB</name>
<evidence type="ECO:0000256" key="1">
    <source>
        <dbReference type="ARBA" id="ARBA00005854"/>
    </source>
</evidence>
<dbReference type="PANTHER" id="PTHR43761">
    <property type="entry name" value="D-ISOMER SPECIFIC 2-HYDROXYACID DEHYDROGENASE FAMILY PROTEIN (AFU_ORTHOLOGUE AFUA_1G13630)"/>
    <property type="match status" value="1"/>
</dbReference>
<gene>
    <name evidence="7" type="ORF">DU478_13160</name>
</gene>
<evidence type="ECO:0008006" key="9">
    <source>
        <dbReference type="Google" id="ProtNLM"/>
    </source>
</evidence>
<dbReference type="SUPFAM" id="SSF52283">
    <property type="entry name" value="Formate/glycerate dehydrogenase catalytic domain-like"/>
    <property type="match status" value="1"/>
</dbReference>
<evidence type="ECO:0000313" key="7">
    <source>
        <dbReference type="EMBL" id="RDD65859.1"/>
    </source>
</evidence>
<evidence type="ECO:0000256" key="3">
    <source>
        <dbReference type="ARBA" id="ARBA00023027"/>
    </source>
</evidence>
<evidence type="ECO:0000256" key="2">
    <source>
        <dbReference type="ARBA" id="ARBA00023002"/>
    </source>
</evidence>
<dbReference type="InterPro" id="IPR036291">
    <property type="entry name" value="NAD(P)-bd_dom_sf"/>
</dbReference>
<accession>A0A369TKJ5</accession>
<dbReference type="EMBL" id="QPMK01000009">
    <property type="protein sequence ID" value="RDD65859.1"/>
    <property type="molecule type" value="Genomic_DNA"/>
</dbReference>
<dbReference type="InterPro" id="IPR006140">
    <property type="entry name" value="D-isomer_DH_NAD-bd"/>
</dbReference>
<dbReference type="Proteomes" id="UP000253977">
    <property type="component" value="Unassembled WGS sequence"/>
</dbReference>
<comment type="similarity">
    <text evidence="1 4">Belongs to the D-isomer specific 2-hydroxyacid dehydrogenase family.</text>
</comment>
<dbReference type="AlphaFoldDB" id="A0A369TKJ5"/>
<dbReference type="GO" id="GO:0051287">
    <property type="term" value="F:NAD binding"/>
    <property type="evidence" value="ECO:0007669"/>
    <property type="project" value="InterPro"/>
</dbReference>
<reference evidence="7 8" key="1">
    <citation type="submission" date="2018-07" db="EMBL/GenBank/DDBJ databases">
        <title>Thalassococcus profundi sp. nov., a marine bacterium isolated from deep seawater of Okinawa Trough.</title>
        <authorList>
            <person name="Yu M."/>
        </authorList>
    </citation>
    <scope>NUCLEOTIDE SEQUENCE [LARGE SCALE GENOMIC DNA]</scope>
    <source>
        <strain evidence="7 8">WRAS1</strain>
    </source>
</reference>
<dbReference type="PANTHER" id="PTHR43761:SF1">
    <property type="entry name" value="D-ISOMER SPECIFIC 2-HYDROXYACID DEHYDROGENASE CATALYTIC DOMAIN-CONTAINING PROTEIN-RELATED"/>
    <property type="match status" value="1"/>
</dbReference>
<dbReference type="PROSITE" id="PS00671">
    <property type="entry name" value="D_2_HYDROXYACID_DH_3"/>
    <property type="match status" value="1"/>
</dbReference>
<evidence type="ECO:0000313" key="8">
    <source>
        <dbReference type="Proteomes" id="UP000253977"/>
    </source>
</evidence>
<dbReference type="InterPro" id="IPR029753">
    <property type="entry name" value="D-isomer_DH_CS"/>
</dbReference>
<dbReference type="InterPro" id="IPR006139">
    <property type="entry name" value="D-isomer_2_OHA_DH_cat_dom"/>
</dbReference>
<dbReference type="GO" id="GO:0016616">
    <property type="term" value="F:oxidoreductase activity, acting on the CH-OH group of donors, NAD or NADP as acceptor"/>
    <property type="evidence" value="ECO:0007669"/>
    <property type="project" value="InterPro"/>
</dbReference>
<dbReference type="SUPFAM" id="SSF51735">
    <property type="entry name" value="NAD(P)-binding Rossmann-fold domains"/>
    <property type="match status" value="1"/>
</dbReference>
<feature type="domain" description="D-isomer specific 2-hydroxyacid dehydrogenase NAD-binding" evidence="6">
    <location>
        <begin position="101"/>
        <end position="277"/>
    </location>
</feature>
<protein>
    <recommendedName>
        <fullName evidence="9">Hydroxyacid dehydrogenase</fullName>
    </recommendedName>
</protein>
<dbReference type="Pfam" id="PF02826">
    <property type="entry name" value="2-Hacid_dh_C"/>
    <property type="match status" value="1"/>
</dbReference>
<keyword evidence="8" id="KW-1185">Reference proteome</keyword>
<keyword evidence="2 4" id="KW-0560">Oxidoreductase</keyword>
<proteinExistence type="inferred from homology"/>
<keyword evidence="3" id="KW-0520">NAD</keyword>
<dbReference type="RefSeq" id="WP_114511423.1">
    <property type="nucleotide sequence ID" value="NZ_QPMK01000009.1"/>
</dbReference>